<dbReference type="Proteomes" id="UP000001680">
    <property type="component" value="Chromosome 3"/>
</dbReference>
<dbReference type="HOGENOM" id="CLU_214236_0_0_4"/>
<organism evidence="1 2">
    <name type="scientific">Burkholderia ambifaria (strain MC40-6)</name>
    <dbReference type="NCBI Taxonomy" id="398577"/>
    <lineage>
        <taxon>Bacteria</taxon>
        <taxon>Pseudomonadati</taxon>
        <taxon>Pseudomonadota</taxon>
        <taxon>Betaproteobacteria</taxon>
        <taxon>Burkholderiales</taxon>
        <taxon>Burkholderiaceae</taxon>
        <taxon>Burkholderia</taxon>
        <taxon>Burkholderia cepacia complex</taxon>
    </lineage>
</organism>
<proteinExistence type="predicted"/>
<evidence type="ECO:0000313" key="2">
    <source>
        <dbReference type="Proteomes" id="UP000001680"/>
    </source>
</evidence>
<evidence type="ECO:0008006" key="3">
    <source>
        <dbReference type="Google" id="ProtNLM"/>
    </source>
</evidence>
<name>B1Z4X3_BURA4</name>
<protein>
    <recommendedName>
        <fullName evidence="3">Toxin-antitoxin system HicB family antitoxin</fullName>
    </recommendedName>
</protein>
<dbReference type="SUPFAM" id="SSF47598">
    <property type="entry name" value="Ribbon-helix-helix"/>
    <property type="match status" value="1"/>
</dbReference>
<dbReference type="GO" id="GO:0006355">
    <property type="term" value="P:regulation of DNA-templated transcription"/>
    <property type="evidence" value="ECO:0007669"/>
    <property type="project" value="InterPro"/>
</dbReference>
<dbReference type="AlphaFoldDB" id="B1Z4X3"/>
<dbReference type="InterPro" id="IPR010985">
    <property type="entry name" value="Ribbon_hlx_hlx"/>
</dbReference>
<gene>
    <name evidence="1" type="ordered locus">BamMC406_6354</name>
</gene>
<evidence type="ECO:0000313" key="1">
    <source>
        <dbReference type="EMBL" id="ACB68786.1"/>
    </source>
</evidence>
<dbReference type="Gene3D" id="1.10.1220.10">
    <property type="entry name" value="Met repressor-like"/>
    <property type="match status" value="1"/>
</dbReference>
<reference evidence="2" key="1">
    <citation type="submission" date="2008-04" db="EMBL/GenBank/DDBJ databases">
        <title>Complete sequence of chromosome 3 of Burkholderia ambifaria MC40-6.</title>
        <authorList>
            <person name="Copeland A."/>
            <person name="Lucas S."/>
            <person name="Lapidus A."/>
            <person name="Glavina del Rio T."/>
            <person name="Dalin E."/>
            <person name="Tice H."/>
            <person name="Pitluck S."/>
            <person name="Chain P."/>
            <person name="Malfatti S."/>
            <person name="Shin M."/>
            <person name="Vergez L."/>
            <person name="Lang D."/>
            <person name="Schmutz J."/>
            <person name="Larimer F."/>
            <person name="Land M."/>
            <person name="Hauser L."/>
            <person name="Kyrpides N."/>
            <person name="Lykidis A."/>
            <person name="Ramette A."/>
            <person name="Konstantinidis K."/>
            <person name="Tiedje J."/>
            <person name="Richardson P."/>
        </authorList>
    </citation>
    <scope>NUCLEOTIDE SEQUENCE [LARGE SCALE GENOMIC DNA]</scope>
    <source>
        <strain evidence="2">MC40-6</strain>
    </source>
</reference>
<dbReference type="KEGG" id="bac:BamMC406_6354"/>
<dbReference type="EMBL" id="CP001027">
    <property type="protein sequence ID" value="ACB68786.1"/>
    <property type="molecule type" value="Genomic_DNA"/>
</dbReference>
<sequence>MGSVRINFDLERVIHKRLKMLAVEADLTIADWMRALIQKELEHIEKTARRAR</sequence>
<accession>B1Z4X3</accession>
<dbReference type="InterPro" id="IPR013321">
    <property type="entry name" value="Arc_rbn_hlx_hlx"/>
</dbReference>